<comment type="similarity">
    <text evidence="2">Belongs to the ABC-2 integral membrane protein family.</text>
</comment>
<feature type="transmembrane region" description="Helical" evidence="9">
    <location>
        <begin position="80"/>
        <end position="101"/>
    </location>
</feature>
<keyword evidence="4" id="KW-1003">Cell membrane</keyword>
<proteinExistence type="inferred from homology"/>
<keyword evidence="5 9" id="KW-0812">Transmembrane</keyword>
<evidence type="ECO:0000313" key="11">
    <source>
        <dbReference type="EMBL" id="BDV35265.1"/>
    </source>
</evidence>
<evidence type="ECO:0000259" key="10">
    <source>
        <dbReference type="Pfam" id="PF01061"/>
    </source>
</evidence>
<evidence type="ECO:0000256" key="5">
    <source>
        <dbReference type="ARBA" id="ARBA00022692"/>
    </source>
</evidence>
<evidence type="ECO:0000256" key="6">
    <source>
        <dbReference type="ARBA" id="ARBA00022989"/>
    </source>
</evidence>
<feature type="transmembrane region" description="Helical" evidence="9">
    <location>
        <begin position="246"/>
        <end position="267"/>
    </location>
</feature>
<gene>
    <name evidence="11" type="ORF">SS37A_27940</name>
</gene>
<keyword evidence="6 9" id="KW-1133">Transmembrane helix</keyword>
<keyword evidence="12" id="KW-1185">Reference proteome</keyword>
<evidence type="ECO:0000313" key="12">
    <source>
        <dbReference type="Proteomes" id="UP001317629"/>
    </source>
</evidence>
<keyword evidence="7" id="KW-0625">Polysaccharide transport</keyword>
<feature type="domain" description="ABC-2 type transporter transmembrane" evidence="10">
    <location>
        <begin position="26"/>
        <end position="213"/>
    </location>
</feature>
<evidence type="ECO:0000256" key="9">
    <source>
        <dbReference type="SAM" id="Phobius"/>
    </source>
</evidence>
<dbReference type="Pfam" id="PF01061">
    <property type="entry name" value="ABC2_membrane"/>
    <property type="match status" value="1"/>
</dbReference>
<protein>
    <submittedName>
        <fullName evidence="11">Transport permease protein</fullName>
    </submittedName>
</protein>
<dbReference type="Proteomes" id="UP001317629">
    <property type="component" value="Chromosome"/>
</dbReference>
<feature type="transmembrane region" description="Helical" evidence="9">
    <location>
        <begin position="43"/>
        <end position="68"/>
    </location>
</feature>
<comment type="subcellular location">
    <subcellularLocation>
        <location evidence="1">Cell membrane</location>
        <topology evidence="1">Multi-pass membrane protein</topology>
    </subcellularLocation>
</comment>
<sequence>MLRLLLASIPPAYIAPFERAWRHRELIRAVVRREFISRFRGSFLGPAWAALSPLVMLLTYTTLFSITVPQLSAGMSVTDYASGIFIGLIVFNLFSELAYRAPILLHEHVNFVKRSIFPSETIAWTATIRAFTYAGVAFGVYIAFRLLTAGSVPLTIVLTPLLVVPFFLFILGVVWFLMALGAFTRDVAHIMASIVPVLMFATPIFYRLDQIAQMSTSTAMWLRLNIVGDYIEMLRAVALDGYVPNVFGYLLVVAVSYAVFIGGYQFFMRYKSVIVDVI</sequence>
<feature type="transmembrane region" description="Helical" evidence="9">
    <location>
        <begin position="156"/>
        <end position="180"/>
    </location>
</feature>
<accession>A0ABN6VHV2</accession>
<evidence type="ECO:0000256" key="3">
    <source>
        <dbReference type="ARBA" id="ARBA00022448"/>
    </source>
</evidence>
<keyword evidence="3" id="KW-0813">Transport</keyword>
<evidence type="ECO:0000256" key="1">
    <source>
        <dbReference type="ARBA" id="ARBA00004651"/>
    </source>
</evidence>
<dbReference type="EMBL" id="AP027142">
    <property type="protein sequence ID" value="BDV35265.1"/>
    <property type="molecule type" value="Genomic_DNA"/>
</dbReference>
<keyword evidence="8 9" id="KW-0472">Membrane</keyword>
<dbReference type="PANTHER" id="PTHR30413:SF10">
    <property type="entry name" value="CAPSULE POLYSACCHARIDE EXPORT INNER-MEMBRANE PROTEIN CTRC"/>
    <property type="match status" value="1"/>
</dbReference>
<evidence type="ECO:0000256" key="2">
    <source>
        <dbReference type="ARBA" id="ARBA00007783"/>
    </source>
</evidence>
<evidence type="ECO:0000256" key="8">
    <source>
        <dbReference type="ARBA" id="ARBA00023136"/>
    </source>
</evidence>
<evidence type="ECO:0000256" key="4">
    <source>
        <dbReference type="ARBA" id="ARBA00022475"/>
    </source>
</evidence>
<dbReference type="PANTHER" id="PTHR30413">
    <property type="entry name" value="INNER MEMBRANE TRANSPORT PERMEASE"/>
    <property type="match status" value="1"/>
</dbReference>
<dbReference type="InterPro" id="IPR013525">
    <property type="entry name" value="ABC2_TM"/>
</dbReference>
<keyword evidence="7" id="KW-0762">Sugar transport</keyword>
<organism evidence="11 12">
    <name type="scientific">Methylocystis iwaonis</name>
    <dbReference type="NCBI Taxonomy" id="2885079"/>
    <lineage>
        <taxon>Bacteria</taxon>
        <taxon>Pseudomonadati</taxon>
        <taxon>Pseudomonadota</taxon>
        <taxon>Alphaproteobacteria</taxon>
        <taxon>Hyphomicrobiales</taxon>
        <taxon>Methylocystaceae</taxon>
        <taxon>Methylocystis</taxon>
    </lineage>
</organism>
<feature type="transmembrane region" description="Helical" evidence="9">
    <location>
        <begin position="122"/>
        <end position="144"/>
    </location>
</feature>
<feature type="transmembrane region" description="Helical" evidence="9">
    <location>
        <begin position="187"/>
        <end position="206"/>
    </location>
</feature>
<name>A0ABN6VHV2_9HYPH</name>
<evidence type="ECO:0000256" key="7">
    <source>
        <dbReference type="ARBA" id="ARBA00023047"/>
    </source>
</evidence>
<reference evidence="11 12" key="1">
    <citation type="journal article" date="2023" name="Int. J. Syst. Evol. Microbiol.">
        <title>Methylocystis iwaonis sp. nov., a type II methane-oxidizing bacterium from surface soil of a rice paddy field in Japan, and emended description of the genus Methylocystis (ex Whittenbury et al. 1970) Bowman et al. 1993.</title>
        <authorList>
            <person name="Kaise H."/>
            <person name="Sawadogo J.B."/>
            <person name="Alam M.S."/>
            <person name="Ueno C."/>
            <person name="Dianou D."/>
            <person name="Shinjo R."/>
            <person name="Asakawa S."/>
        </authorList>
    </citation>
    <scope>NUCLEOTIDE SEQUENCE [LARGE SCALE GENOMIC DNA]</scope>
    <source>
        <strain evidence="11 12">SS37A-Re</strain>
    </source>
</reference>